<reference evidence="2 3" key="1">
    <citation type="journal article" date="2014" name="FEMS Microbiol. Ecol.">
        <title>Sphaerotilus natans encrusted with nanoball-shaped Fe(III) oxide minerals formed by nitrate-reducing mixotrophic Fe(II) oxidation.</title>
        <authorList>
            <person name="Park S."/>
            <person name="Kim D.H."/>
            <person name="Lee J.H."/>
            <person name="Hur H.G."/>
        </authorList>
    </citation>
    <scope>NUCLEOTIDE SEQUENCE [LARGE SCALE GENOMIC DNA]</scope>
    <source>
        <strain evidence="2 3">DSM 6575</strain>
    </source>
</reference>
<organism evidence="2 3">
    <name type="scientific">Sphaerotilus natans subsp. natans DSM 6575</name>
    <dbReference type="NCBI Taxonomy" id="1286631"/>
    <lineage>
        <taxon>Bacteria</taxon>
        <taxon>Pseudomonadati</taxon>
        <taxon>Pseudomonadota</taxon>
        <taxon>Betaproteobacteria</taxon>
        <taxon>Burkholderiales</taxon>
        <taxon>Sphaerotilaceae</taxon>
        <taxon>Sphaerotilus</taxon>
    </lineage>
</organism>
<evidence type="ECO:0000313" key="3">
    <source>
        <dbReference type="Proteomes" id="UP000026714"/>
    </source>
</evidence>
<comment type="caution">
    <text evidence="2">The sequence shown here is derived from an EMBL/GenBank/DDBJ whole genome shotgun (WGS) entry which is preliminary data.</text>
</comment>
<protein>
    <submittedName>
        <fullName evidence="2">Uncharacterized protein</fullName>
    </submittedName>
</protein>
<evidence type="ECO:0000256" key="1">
    <source>
        <dbReference type="SAM" id="MobiDB-lite"/>
    </source>
</evidence>
<sequence>MQQPADVVADGDEELGIARLEQGMALQRGHLLQRLLEQPRQLGQIGEAHGGGVAGQPVRQHHHLGIERARQLHRPQRQLGAKPARDLVGLVQIDVEQRDLQPQRPDDLDLVGIRIALGLGRTQHLGADLGPEFLELDHLGPGRRRIGGSHLERQRLELGDRTDRLAHQIGLGHQAARMRGGRRLGVDHHGLGDHRHRLDRRRIARRLRRQVEIQAQVQIQCRGVLRHRVRCIQIQIQQLDRRRSLVRGLGQQQRQIHRPGGLQRLHQRRGLGADRHFQVDLQIHRLLGAGQAGGRVRLRRHRQRPAFARQHHPHQLAGLAHGLGGGDQRLGQEDLRVASGDRLGPGRQVGDGVTGERAQVRRGRHLGRQPVVVELLAGPGGLAIGVQPDHTRAALQGMEGAAQPGDQREAGRIGLELPQRVGRIGDHLARLLEEDVAHLVIVLQAGRREGGRLGQRRRRQRPLGQRRTERIEVQRRGRGGDEVLHRLRQPGAIGLLQRLAGRIEAVAERRHRRHPRLVLQRLQLRGDLVERQRRLAHRLDQRLGALDHFGIDRRAPHQRRQHAQALVEDEQRARHLRLHAQHVDQETERAQIGRQTLEGAQRDRILRPAVVVQQLLDIGAHALQRRDAGIEPQHREHAAHRAKLARHRRQQAALVRRAEELVDLALDLEQRATQLLHHAAQGLAVADAAVELLHPGLERLGGMAGQHPADALGQPMRGRGHAAVEITLVDGRLEIEQAGRDLHAQLGLGGAATAQRRLGRLAQGIGQRTAIGIEPADRVAHQREGLAQMQHALRIAGRGRIPGLLGGLQATARLQHQRRIAPAVERLVVADQRLARQMPGGMDRTQPRRRLRLGRPGARAVEEQILGQAVGQVRIALDPAAQLRHHPRGAALHIQVGRQQRQRPGLEEGRSQPPQRLLVTCAGSAQHRALARQRGRGTRMVLAHQHQQRLLEARQLRRVGRLDQRRRHLDRGRQRMPLPVAPPQIGRMDALGTGQLQQRAPLREQPDRLHRLAGELAGQEVEQREQRLLDRLDAGAVQALRPRHEALHQLLGRAHHQRGLRQVDQLERTGALMDLLAGLAQDGRIDIVEVRAVGLADLAQVAAQRLLGRLQRAAQLVMDPGECAEIVGRGSVSGR</sequence>
<feature type="region of interest" description="Disordered" evidence="1">
    <location>
        <begin position="307"/>
        <end position="330"/>
    </location>
</feature>
<feature type="region of interest" description="Disordered" evidence="1">
    <location>
        <begin position="895"/>
        <end position="914"/>
    </location>
</feature>
<dbReference type="EMBL" id="AZRA01000047">
    <property type="protein sequence ID" value="KDB52630.1"/>
    <property type="molecule type" value="Genomic_DNA"/>
</dbReference>
<name>A0A059KMQ6_9BURK</name>
<gene>
    <name evidence="2" type="ORF">X805_18500</name>
</gene>
<feature type="region of interest" description="Disordered" evidence="1">
    <location>
        <begin position="338"/>
        <end position="357"/>
    </location>
</feature>
<evidence type="ECO:0000313" key="2">
    <source>
        <dbReference type="EMBL" id="KDB52630.1"/>
    </source>
</evidence>
<keyword evidence="3" id="KW-1185">Reference proteome</keyword>
<accession>A0A059KMQ6</accession>
<dbReference type="AlphaFoldDB" id="A0A059KMQ6"/>
<dbReference type="Proteomes" id="UP000026714">
    <property type="component" value="Unassembled WGS sequence"/>
</dbReference>
<proteinExistence type="predicted"/>